<dbReference type="Proteomes" id="UP000720189">
    <property type="component" value="Unassembled WGS sequence"/>
</dbReference>
<protein>
    <submittedName>
        <fullName evidence="1">Uncharacterized protein</fullName>
    </submittedName>
</protein>
<dbReference type="RefSeq" id="XP_046042886.1">
    <property type="nucleotide sequence ID" value="XM_046194208.1"/>
</dbReference>
<accession>A0A9P9G0X0</accession>
<organism evidence="1 2">
    <name type="scientific">Fusarium redolens</name>
    <dbReference type="NCBI Taxonomy" id="48865"/>
    <lineage>
        <taxon>Eukaryota</taxon>
        <taxon>Fungi</taxon>
        <taxon>Dikarya</taxon>
        <taxon>Ascomycota</taxon>
        <taxon>Pezizomycotina</taxon>
        <taxon>Sordariomycetes</taxon>
        <taxon>Hypocreomycetidae</taxon>
        <taxon>Hypocreales</taxon>
        <taxon>Nectriaceae</taxon>
        <taxon>Fusarium</taxon>
        <taxon>Fusarium redolens species complex</taxon>
    </lineage>
</organism>
<reference evidence="1" key="1">
    <citation type="journal article" date="2021" name="Nat. Commun.">
        <title>Genetic determinants of endophytism in the Arabidopsis root mycobiome.</title>
        <authorList>
            <person name="Mesny F."/>
            <person name="Miyauchi S."/>
            <person name="Thiergart T."/>
            <person name="Pickel B."/>
            <person name="Atanasova L."/>
            <person name="Karlsson M."/>
            <person name="Huettel B."/>
            <person name="Barry K.W."/>
            <person name="Haridas S."/>
            <person name="Chen C."/>
            <person name="Bauer D."/>
            <person name="Andreopoulos W."/>
            <person name="Pangilinan J."/>
            <person name="LaButti K."/>
            <person name="Riley R."/>
            <person name="Lipzen A."/>
            <person name="Clum A."/>
            <person name="Drula E."/>
            <person name="Henrissat B."/>
            <person name="Kohler A."/>
            <person name="Grigoriev I.V."/>
            <person name="Martin F.M."/>
            <person name="Hacquard S."/>
        </authorList>
    </citation>
    <scope>NUCLEOTIDE SEQUENCE</scope>
    <source>
        <strain evidence="1">MPI-CAGE-AT-0023</strain>
    </source>
</reference>
<dbReference type="EMBL" id="JAGMUX010000023">
    <property type="protein sequence ID" value="KAH7230075.1"/>
    <property type="molecule type" value="Genomic_DNA"/>
</dbReference>
<dbReference type="AlphaFoldDB" id="A0A9P9G0X0"/>
<proteinExistence type="predicted"/>
<gene>
    <name evidence="1" type="ORF">BKA55DRAFT_583370</name>
</gene>
<evidence type="ECO:0000313" key="2">
    <source>
        <dbReference type="Proteomes" id="UP000720189"/>
    </source>
</evidence>
<evidence type="ECO:0000313" key="1">
    <source>
        <dbReference type="EMBL" id="KAH7230075.1"/>
    </source>
</evidence>
<sequence>MLSWFLITNCVSALVVSKRAAQRTSASHVHVQPKEIRKRNLFNRFSPCPCSLYKYHHLSCPRHYKLRTVLSFCSATSRRNRFQSW</sequence>
<keyword evidence="2" id="KW-1185">Reference proteome</keyword>
<name>A0A9P9G0X0_FUSRE</name>
<dbReference type="GeneID" id="70224162"/>
<comment type="caution">
    <text evidence="1">The sequence shown here is derived from an EMBL/GenBank/DDBJ whole genome shotgun (WGS) entry which is preliminary data.</text>
</comment>